<proteinExistence type="predicted"/>
<dbReference type="RefSeq" id="WP_342372557.1">
    <property type="nucleotide sequence ID" value="NZ_CP115965.1"/>
</dbReference>
<accession>A0ABZ3C6X9</accession>
<protein>
    <recommendedName>
        <fullName evidence="3">ANTAR domain-containing protein</fullName>
    </recommendedName>
</protein>
<dbReference type="EMBL" id="CP115965">
    <property type="protein sequence ID" value="WZW98527.1"/>
    <property type="molecule type" value="Genomic_DNA"/>
</dbReference>
<evidence type="ECO:0000313" key="2">
    <source>
        <dbReference type="Proteomes" id="UP001434337"/>
    </source>
</evidence>
<evidence type="ECO:0008006" key="3">
    <source>
        <dbReference type="Google" id="ProtNLM"/>
    </source>
</evidence>
<sequence>MSGAIRVLLGDDTLEGLAQEWSRARVAEREAMGRLTGAVIATADAGVAETVIAERTGLNRRSVRMAVALAVMWRGSVAAS</sequence>
<name>A0ABZ3C6X9_9ACTN</name>
<evidence type="ECO:0000313" key="1">
    <source>
        <dbReference type="EMBL" id="WZW98527.1"/>
    </source>
</evidence>
<reference evidence="1 2" key="1">
    <citation type="journal article" date="2023" name="Environ Microbiome">
        <title>A coral-associated actinobacterium mitigates coral bleaching under heat stress.</title>
        <authorList>
            <person name="Li J."/>
            <person name="Zou Y."/>
            <person name="Li Q."/>
            <person name="Zhang J."/>
            <person name="Bourne D.G."/>
            <person name="Lyu Y."/>
            <person name="Liu C."/>
            <person name="Zhang S."/>
        </authorList>
    </citation>
    <scope>NUCLEOTIDE SEQUENCE [LARGE SCALE GENOMIC DNA]</scope>
    <source>
        <strain evidence="1 2">SCSIO 13291</strain>
    </source>
</reference>
<organism evidence="1 2">
    <name type="scientific">Propioniciclava soli</name>
    <dbReference type="NCBI Taxonomy" id="2775081"/>
    <lineage>
        <taxon>Bacteria</taxon>
        <taxon>Bacillati</taxon>
        <taxon>Actinomycetota</taxon>
        <taxon>Actinomycetes</taxon>
        <taxon>Propionibacteriales</taxon>
        <taxon>Propionibacteriaceae</taxon>
        <taxon>Propioniciclava</taxon>
    </lineage>
</organism>
<keyword evidence="2" id="KW-1185">Reference proteome</keyword>
<gene>
    <name evidence="1" type="ORF">PCC79_16845</name>
</gene>
<dbReference type="Proteomes" id="UP001434337">
    <property type="component" value="Chromosome"/>
</dbReference>